<proteinExistence type="inferred from homology"/>
<reference evidence="3" key="1">
    <citation type="submission" date="2014-01" db="EMBL/GenBank/DDBJ databases">
        <title>The genome of the white-rot fungus Pycnoporus cinnabarinus: a basidiomycete model with a versatile arsenal for lignocellulosic biomass breakdown.</title>
        <authorList>
            <person name="Levasseur A."/>
            <person name="Lomascolo A."/>
            <person name="Ruiz-Duenas F.J."/>
            <person name="Uzan E."/>
            <person name="Piumi F."/>
            <person name="Kues U."/>
            <person name="Ram A.F.J."/>
            <person name="Murat C."/>
            <person name="Haon M."/>
            <person name="Benoit I."/>
            <person name="Arfi Y."/>
            <person name="Chevret D."/>
            <person name="Drula E."/>
            <person name="Kwon M.J."/>
            <person name="Gouret P."/>
            <person name="Lesage-Meessen L."/>
            <person name="Lombard V."/>
            <person name="Mariette J."/>
            <person name="Noirot C."/>
            <person name="Park J."/>
            <person name="Patyshakuliyeva A."/>
            <person name="Wieneger R.A.B."/>
            <person name="Wosten H.A.B."/>
            <person name="Martin F."/>
            <person name="Coutinho P.M."/>
            <person name="de Vries R."/>
            <person name="Martinez A.T."/>
            <person name="Klopp C."/>
            <person name="Pontarotti P."/>
            <person name="Henrissat B."/>
            <person name="Record E."/>
        </authorList>
    </citation>
    <scope>NUCLEOTIDE SEQUENCE [LARGE SCALE GENOMIC DNA]</scope>
    <source>
        <strain evidence="3">BRFM137</strain>
    </source>
</reference>
<comment type="similarity">
    <text evidence="1">Belongs to the iron/ascorbate-dependent oxidoreductase family.</text>
</comment>
<evidence type="ECO:0000259" key="2">
    <source>
        <dbReference type="PROSITE" id="PS51471"/>
    </source>
</evidence>
<keyword evidence="1" id="KW-0408">Iron</keyword>
<dbReference type="EMBL" id="CCBP010000003">
    <property type="protein sequence ID" value="CDO68103.1"/>
    <property type="molecule type" value="Genomic_DNA"/>
</dbReference>
<dbReference type="Pfam" id="PF13640">
    <property type="entry name" value="2OG-FeII_Oxy_3"/>
    <property type="match status" value="1"/>
</dbReference>
<sequence>MFEPTSDSDDYDNHERQLGHNPCVTLIEHPRADILRQALDETLPYCAGTFKLTSECLPLYYGTTEDARRINLLKASASALAALETFCEPATFGVSQENVLDLTYRKAGKLDRHQFALNLDIERSGLLDIVRMGLFTGKGQRQPVRAELHKLNVYGKGCFFKSHKDTPRSTAMFASLVLIFPTEHSGGQLIMRHGGREWTFDAASVLAEARHLEPHIAYVAFFSDVEHEVARVDSGHRLSITYNLHYAFDDAYVDRLEVIQPRGANTSALLDLVDSLLEDRTFLPNGGVLGFGLRHLYPLPTHFDPHEDKTLDILKEKLKGVDAALFHACAEAVGSTPTLYAIFEAHSQAGAGGARALVACPRIVKFHTYDMDEEPPVWEKLCRQWDGVLINPTPEVLETVGSVPVRSWTVHWVTPLSDMNRVKTRFAAYGNEPMMGYLYQRICLLVHVGPPGRRNGRVSQS</sequence>
<dbReference type="PANTHER" id="PTHR33099:SF14">
    <property type="entry name" value="PROLYL 4-HYDROXYLASE ALPHA SUBUNIT FE(2+) 2OG DIOXYGENASE DOMAIN-CONTAINING PROTEIN"/>
    <property type="match status" value="1"/>
</dbReference>
<dbReference type="PROSITE" id="PS51471">
    <property type="entry name" value="FE2OG_OXY"/>
    <property type="match status" value="1"/>
</dbReference>
<organism evidence="3 4">
    <name type="scientific">Pycnoporus cinnabarinus</name>
    <name type="common">Cinnabar-red polypore</name>
    <name type="synonym">Trametes cinnabarina</name>
    <dbReference type="NCBI Taxonomy" id="5643"/>
    <lineage>
        <taxon>Eukaryota</taxon>
        <taxon>Fungi</taxon>
        <taxon>Dikarya</taxon>
        <taxon>Basidiomycota</taxon>
        <taxon>Agaricomycotina</taxon>
        <taxon>Agaricomycetes</taxon>
        <taxon>Polyporales</taxon>
        <taxon>Polyporaceae</taxon>
        <taxon>Trametes</taxon>
    </lineage>
</organism>
<gene>
    <name evidence="3" type="ORF">BN946_scf185044.g11</name>
</gene>
<dbReference type="Proteomes" id="UP000029665">
    <property type="component" value="Unassembled WGS sequence"/>
</dbReference>
<keyword evidence="4" id="KW-1185">Reference proteome</keyword>
<evidence type="ECO:0000313" key="3">
    <source>
        <dbReference type="EMBL" id="CDO68103.1"/>
    </source>
</evidence>
<dbReference type="GO" id="GO:0016491">
    <property type="term" value="F:oxidoreductase activity"/>
    <property type="evidence" value="ECO:0007669"/>
    <property type="project" value="UniProtKB-KW"/>
</dbReference>
<accession>A0A060S6T6</accession>
<dbReference type="AlphaFoldDB" id="A0A060S6T6"/>
<name>A0A060S6T6_PYCCI</name>
<dbReference type="HOGENOM" id="CLU_019613_2_1_1"/>
<protein>
    <recommendedName>
        <fullName evidence="2">Fe2OG dioxygenase domain-containing protein</fullName>
    </recommendedName>
</protein>
<evidence type="ECO:0000313" key="4">
    <source>
        <dbReference type="Proteomes" id="UP000029665"/>
    </source>
</evidence>
<dbReference type="InterPro" id="IPR044862">
    <property type="entry name" value="Pro_4_hyd_alph_FE2OG_OXY"/>
</dbReference>
<dbReference type="Gene3D" id="2.60.120.620">
    <property type="entry name" value="q2cbj1_9rhob like domain"/>
    <property type="match status" value="1"/>
</dbReference>
<keyword evidence="1" id="KW-0560">Oxidoreductase</keyword>
<dbReference type="GO" id="GO:0046872">
    <property type="term" value="F:metal ion binding"/>
    <property type="evidence" value="ECO:0007669"/>
    <property type="project" value="UniProtKB-KW"/>
</dbReference>
<keyword evidence="1" id="KW-0479">Metal-binding</keyword>
<feature type="domain" description="Fe2OG dioxygenase" evidence="2">
    <location>
        <begin position="145"/>
        <end position="246"/>
    </location>
</feature>
<dbReference type="OrthoDB" id="27483at2759"/>
<evidence type="ECO:0000256" key="1">
    <source>
        <dbReference type="RuleBase" id="RU003682"/>
    </source>
</evidence>
<dbReference type="PANTHER" id="PTHR33099">
    <property type="entry name" value="FE2OG DIOXYGENASE DOMAIN-CONTAINING PROTEIN"/>
    <property type="match status" value="1"/>
</dbReference>
<dbReference type="InterPro" id="IPR005123">
    <property type="entry name" value="Oxoglu/Fe-dep_dioxygenase_dom"/>
</dbReference>
<comment type="caution">
    <text evidence="3">The sequence shown here is derived from an EMBL/GenBank/DDBJ whole genome shotgun (WGS) entry which is preliminary data.</text>
</comment>
<dbReference type="OMA" id="YLYQRIC"/>